<comment type="subcellular location">
    <subcellularLocation>
        <location evidence="1">Cell membrane</location>
        <topology evidence="1">Multi-pass membrane protein</topology>
    </subcellularLocation>
</comment>
<evidence type="ECO:0000313" key="8">
    <source>
        <dbReference type="EMBL" id="MDV3455781.1"/>
    </source>
</evidence>
<keyword evidence="3" id="KW-1003">Cell membrane</keyword>
<protein>
    <submittedName>
        <fullName evidence="8">Na+/H+ antiporter subunit E</fullName>
    </submittedName>
</protein>
<sequence length="128" mass="14190">MAVGHCPAIGPEPGGRVVNLYRRLRAVIVLIGVFLWDLVAASVSVARIVLSPRIRTCPAIVIVPVGLKRPWAVALFAYFTSLTPGSTCLHVSEDRTRLYIHVLDAPDAQRAATRFKRLYERWIAELEA</sequence>
<dbReference type="InterPro" id="IPR002758">
    <property type="entry name" value="Cation_antiport_E"/>
</dbReference>
<comment type="similarity">
    <text evidence="2">Belongs to the CPA3 antiporters (TC 2.A.63) subunit E family.</text>
</comment>
<proteinExistence type="inferred from homology"/>
<dbReference type="Pfam" id="PF01899">
    <property type="entry name" value="MNHE"/>
    <property type="match status" value="1"/>
</dbReference>
<dbReference type="RefSeq" id="WP_317224990.1">
    <property type="nucleotide sequence ID" value="NZ_JAWJEJ010000001.1"/>
</dbReference>
<reference evidence="8 9" key="1">
    <citation type="submission" date="2023-10" db="EMBL/GenBank/DDBJ databases">
        <title>Sphingomonas sp. HF-S4 16S ribosomal RNA gene Genome sequencing and assembly.</title>
        <authorList>
            <person name="Lee H."/>
        </authorList>
    </citation>
    <scope>NUCLEOTIDE SEQUENCE [LARGE SCALE GENOMIC DNA]</scope>
    <source>
        <strain evidence="8 9">HF-S4</strain>
    </source>
</reference>
<accession>A0ABU3Y346</accession>
<dbReference type="PANTHER" id="PTHR34584">
    <property type="entry name" value="NA(+)/H(+) ANTIPORTER SUBUNIT E1"/>
    <property type="match status" value="1"/>
</dbReference>
<keyword evidence="9" id="KW-1185">Reference proteome</keyword>
<dbReference type="PANTHER" id="PTHR34584:SF1">
    <property type="entry name" value="NA(+)_H(+) ANTIPORTER SUBUNIT E1"/>
    <property type="match status" value="1"/>
</dbReference>
<organism evidence="8 9">
    <name type="scientific">Sphingomonas agrestis</name>
    <dbReference type="NCBI Taxonomy" id="3080540"/>
    <lineage>
        <taxon>Bacteria</taxon>
        <taxon>Pseudomonadati</taxon>
        <taxon>Pseudomonadota</taxon>
        <taxon>Alphaproteobacteria</taxon>
        <taxon>Sphingomonadales</taxon>
        <taxon>Sphingomonadaceae</taxon>
        <taxon>Sphingomonas</taxon>
    </lineage>
</organism>
<evidence type="ECO:0000256" key="6">
    <source>
        <dbReference type="ARBA" id="ARBA00023136"/>
    </source>
</evidence>
<gene>
    <name evidence="8" type="ORF">RZN05_02200</name>
</gene>
<evidence type="ECO:0000256" key="1">
    <source>
        <dbReference type="ARBA" id="ARBA00004651"/>
    </source>
</evidence>
<evidence type="ECO:0000256" key="2">
    <source>
        <dbReference type="ARBA" id="ARBA00006228"/>
    </source>
</evidence>
<evidence type="ECO:0000256" key="7">
    <source>
        <dbReference type="SAM" id="Phobius"/>
    </source>
</evidence>
<keyword evidence="6 7" id="KW-0472">Membrane</keyword>
<feature type="transmembrane region" description="Helical" evidence="7">
    <location>
        <begin position="26"/>
        <end position="50"/>
    </location>
</feature>
<evidence type="ECO:0000256" key="5">
    <source>
        <dbReference type="ARBA" id="ARBA00022989"/>
    </source>
</evidence>
<evidence type="ECO:0000256" key="3">
    <source>
        <dbReference type="ARBA" id="ARBA00022475"/>
    </source>
</evidence>
<keyword evidence="4 7" id="KW-0812">Transmembrane</keyword>
<evidence type="ECO:0000256" key="4">
    <source>
        <dbReference type="ARBA" id="ARBA00022692"/>
    </source>
</evidence>
<name>A0ABU3Y346_9SPHN</name>
<evidence type="ECO:0000313" key="9">
    <source>
        <dbReference type="Proteomes" id="UP001273531"/>
    </source>
</evidence>
<dbReference type="EMBL" id="JAWJEJ010000001">
    <property type="protein sequence ID" value="MDV3455781.1"/>
    <property type="molecule type" value="Genomic_DNA"/>
</dbReference>
<comment type="caution">
    <text evidence="8">The sequence shown here is derived from an EMBL/GenBank/DDBJ whole genome shotgun (WGS) entry which is preliminary data.</text>
</comment>
<keyword evidence="5 7" id="KW-1133">Transmembrane helix</keyword>
<dbReference type="Proteomes" id="UP001273531">
    <property type="component" value="Unassembled WGS sequence"/>
</dbReference>